<name>A0A0H3C3S6_BORBZ</name>
<proteinExistence type="predicted"/>
<dbReference type="AlphaFoldDB" id="A0A0H3C3S6"/>
<dbReference type="KEGG" id="bbz:BbuZS7_0682"/>
<sequence length="136" mass="15978">MGITVFYLFSIFASFVLGSSMDSVKENVLKSTIFYYDVEEVEFPYARKQTLQFIAKTHLKYAVFNFDKNKMFSYTFVFDKKLISQYAIFIEVKKKFGEATLVTPLNYLWDLGDSIIVLNKNILRMTLKSYISNYNK</sequence>
<protein>
    <submittedName>
        <fullName evidence="1">Uncharacterized protein</fullName>
    </submittedName>
</protein>
<evidence type="ECO:0000313" key="1">
    <source>
        <dbReference type="EMBL" id="ACK74555.1"/>
    </source>
</evidence>
<organism evidence="1 2">
    <name type="scientific">Borreliella burgdorferi (strain ZS7)</name>
    <name type="common">Borrelia burgdorferi</name>
    <dbReference type="NCBI Taxonomy" id="445985"/>
    <lineage>
        <taxon>Bacteria</taxon>
        <taxon>Pseudomonadati</taxon>
        <taxon>Spirochaetota</taxon>
        <taxon>Spirochaetia</taxon>
        <taxon>Spirochaetales</taxon>
        <taxon>Borreliaceae</taxon>
        <taxon>Borreliella</taxon>
    </lineage>
</organism>
<evidence type="ECO:0000313" key="2">
    <source>
        <dbReference type="Proteomes" id="UP000006901"/>
    </source>
</evidence>
<dbReference type="RefSeq" id="WP_002657384.1">
    <property type="nucleotide sequence ID" value="NC_011728.1"/>
</dbReference>
<reference evidence="1 2" key="1">
    <citation type="journal article" date="2011" name="J. Bacteriol.">
        <title>Whole-genome sequences of thirteen isolates of Borrelia burgdorferi.</title>
        <authorList>
            <person name="Schutzer S.E."/>
            <person name="Fraser-Liggett C.M."/>
            <person name="Casjens S.R."/>
            <person name="Qiu W.G."/>
            <person name="Dunn J.J."/>
            <person name="Mongodin E.F."/>
            <person name="Luft B.J."/>
        </authorList>
    </citation>
    <scope>NUCLEOTIDE SEQUENCE [LARGE SCALE GENOMIC DNA]</scope>
    <source>
        <strain evidence="1 2">ZS7</strain>
    </source>
</reference>
<dbReference type="GeneID" id="56567472"/>
<accession>A0A0H3C3S6</accession>
<dbReference type="EMBL" id="CP001205">
    <property type="protein sequence ID" value="ACK74555.1"/>
    <property type="molecule type" value="Genomic_DNA"/>
</dbReference>
<dbReference type="Proteomes" id="UP000006901">
    <property type="component" value="Chromosome"/>
</dbReference>
<gene>
    <name evidence="1" type="ordered locus">BbuZS7_0682</name>
</gene>
<dbReference type="HOGENOM" id="CLU_1871415_0_0_12"/>